<reference evidence="3" key="1">
    <citation type="submission" date="2018-12" db="EMBL/GenBank/DDBJ databases">
        <title>Novel natural products biosynthetic potential of the class Ktedonobacteria.</title>
        <authorList>
            <person name="Zheng Y."/>
            <person name="Saitou A."/>
            <person name="Wang C.M."/>
            <person name="Toyoda A."/>
            <person name="Minakuchi Y."/>
            <person name="Sekiguchi Y."/>
            <person name="Ueda K."/>
            <person name="Takano H."/>
            <person name="Sakai Y."/>
            <person name="Yokota A."/>
            <person name="Yabe S."/>
        </authorList>
    </citation>
    <scope>NUCLEOTIDE SEQUENCE</scope>
    <source>
        <strain evidence="3">COM3</strain>
    </source>
</reference>
<dbReference type="Gene3D" id="2.30.110.10">
    <property type="entry name" value="Electron Transport, Fmn-binding Protein, Chain A"/>
    <property type="match status" value="1"/>
</dbReference>
<keyword evidence="1" id="KW-0560">Oxidoreductase</keyword>
<dbReference type="InterPro" id="IPR019920">
    <property type="entry name" value="F420-binding_dom_put"/>
</dbReference>
<dbReference type="Pfam" id="PF01243">
    <property type="entry name" value="PNPOx_N"/>
    <property type="match status" value="1"/>
</dbReference>
<sequence>MTNMLSKWAREFLQEDRVAVISTLNRDGSAHVTTVWYLLADDGTLIITTPSHSQKIRNLRRDPRIALCVGAAGCSVSLYGRVSIIEDQAIVRQDIERLIEHYVTEAEARPKVVESLMQRALVALHFLPEKVTEFSAQVSGGILN</sequence>
<name>A0A455SC69_9CHLR</name>
<dbReference type="SUPFAM" id="SSF50475">
    <property type="entry name" value="FMN-binding split barrel"/>
    <property type="match status" value="1"/>
</dbReference>
<dbReference type="AlphaFoldDB" id="A0A455SC69"/>
<dbReference type="PANTHER" id="PTHR35176">
    <property type="entry name" value="HEME OXYGENASE HI_0854-RELATED"/>
    <property type="match status" value="1"/>
</dbReference>
<dbReference type="InterPro" id="IPR052019">
    <property type="entry name" value="F420H2_bilvrd_red/Heme_oxyg"/>
</dbReference>
<feature type="domain" description="Pyridoxamine 5'-phosphate oxidase N-terminal" evidence="2">
    <location>
        <begin position="9"/>
        <end position="117"/>
    </location>
</feature>
<proteinExistence type="predicted"/>
<evidence type="ECO:0000259" key="2">
    <source>
        <dbReference type="Pfam" id="PF01243"/>
    </source>
</evidence>
<dbReference type="GO" id="GO:0070967">
    <property type="term" value="F:coenzyme F420 binding"/>
    <property type="evidence" value="ECO:0007669"/>
    <property type="project" value="TreeGrafter"/>
</dbReference>
<dbReference type="GO" id="GO:0005829">
    <property type="term" value="C:cytosol"/>
    <property type="evidence" value="ECO:0007669"/>
    <property type="project" value="TreeGrafter"/>
</dbReference>
<evidence type="ECO:0000313" key="3">
    <source>
        <dbReference type="EMBL" id="BBH85356.1"/>
    </source>
</evidence>
<dbReference type="GO" id="GO:0016627">
    <property type="term" value="F:oxidoreductase activity, acting on the CH-CH group of donors"/>
    <property type="evidence" value="ECO:0007669"/>
    <property type="project" value="TreeGrafter"/>
</dbReference>
<dbReference type="PANTHER" id="PTHR35176:SF6">
    <property type="entry name" value="HEME OXYGENASE HI_0854-RELATED"/>
    <property type="match status" value="1"/>
</dbReference>
<dbReference type="InterPro" id="IPR012349">
    <property type="entry name" value="Split_barrel_FMN-bd"/>
</dbReference>
<protein>
    <recommendedName>
        <fullName evidence="2">Pyridoxamine 5'-phosphate oxidase N-terminal domain-containing protein</fullName>
    </recommendedName>
</protein>
<dbReference type="EMBL" id="AP019376">
    <property type="protein sequence ID" value="BBH85356.1"/>
    <property type="molecule type" value="Genomic_DNA"/>
</dbReference>
<gene>
    <name evidence="3" type="ORF">KTC_01070</name>
</gene>
<organism evidence="3">
    <name type="scientific">Thermosporothrix sp. COM3</name>
    <dbReference type="NCBI Taxonomy" id="2490863"/>
    <lineage>
        <taxon>Bacteria</taxon>
        <taxon>Bacillati</taxon>
        <taxon>Chloroflexota</taxon>
        <taxon>Ktedonobacteria</taxon>
        <taxon>Ktedonobacterales</taxon>
        <taxon>Thermosporotrichaceae</taxon>
        <taxon>Thermosporothrix</taxon>
    </lineage>
</organism>
<evidence type="ECO:0000256" key="1">
    <source>
        <dbReference type="ARBA" id="ARBA00023002"/>
    </source>
</evidence>
<dbReference type="InterPro" id="IPR011576">
    <property type="entry name" value="Pyridox_Oxase_N"/>
</dbReference>
<dbReference type="NCBIfam" id="TIGR03618">
    <property type="entry name" value="Rv1155_F420"/>
    <property type="match status" value="1"/>
</dbReference>
<accession>A0A455SC69</accession>